<evidence type="ECO:0000313" key="2">
    <source>
        <dbReference type="EMBL" id="KAK3795016.1"/>
    </source>
</evidence>
<keyword evidence="3" id="KW-1185">Reference proteome</keyword>
<accession>A0AAE1E5I7</accession>
<sequence length="117" mass="13143">MDSLTGQLNEPTPALSPLLPPCPYPRFDQQHSVPSSHHVHIPGLTSSTQSPPPTMSISQFDQQHSVPSSHHVHIPAMTWPDSRSDPSRVSSWRKFHEIRSCLYGWVSGRAQVIDKWT</sequence>
<protein>
    <submittedName>
        <fullName evidence="2">Uncharacterized protein</fullName>
    </submittedName>
</protein>
<evidence type="ECO:0000256" key="1">
    <source>
        <dbReference type="SAM" id="MobiDB-lite"/>
    </source>
</evidence>
<organism evidence="2 3">
    <name type="scientific">Elysia crispata</name>
    <name type="common">lettuce slug</name>
    <dbReference type="NCBI Taxonomy" id="231223"/>
    <lineage>
        <taxon>Eukaryota</taxon>
        <taxon>Metazoa</taxon>
        <taxon>Spiralia</taxon>
        <taxon>Lophotrochozoa</taxon>
        <taxon>Mollusca</taxon>
        <taxon>Gastropoda</taxon>
        <taxon>Heterobranchia</taxon>
        <taxon>Euthyneura</taxon>
        <taxon>Panpulmonata</taxon>
        <taxon>Sacoglossa</taxon>
        <taxon>Placobranchoidea</taxon>
        <taxon>Plakobranchidae</taxon>
        <taxon>Elysia</taxon>
    </lineage>
</organism>
<reference evidence="2" key="1">
    <citation type="journal article" date="2023" name="G3 (Bethesda)">
        <title>A reference genome for the long-term kleptoplast-retaining sea slug Elysia crispata morphotype clarki.</title>
        <authorList>
            <person name="Eastman K.E."/>
            <person name="Pendleton A.L."/>
            <person name="Shaikh M.A."/>
            <person name="Suttiyut T."/>
            <person name="Ogas R."/>
            <person name="Tomko P."/>
            <person name="Gavelis G."/>
            <person name="Widhalm J.R."/>
            <person name="Wisecaver J.H."/>
        </authorList>
    </citation>
    <scope>NUCLEOTIDE SEQUENCE</scope>
    <source>
        <strain evidence="2">ECLA1</strain>
    </source>
</reference>
<proteinExistence type="predicted"/>
<gene>
    <name evidence="2" type="ORF">RRG08_019781</name>
</gene>
<feature type="region of interest" description="Disordered" evidence="1">
    <location>
        <begin position="1"/>
        <end position="87"/>
    </location>
</feature>
<dbReference type="Proteomes" id="UP001283361">
    <property type="component" value="Unassembled WGS sequence"/>
</dbReference>
<dbReference type="EMBL" id="JAWDGP010001084">
    <property type="protein sequence ID" value="KAK3795016.1"/>
    <property type="molecule type" value="Genomic_DNA"/>
</dbReference>
<feature type="compositionally biased region" description="Polar residues" evidence="1">
    <location>
        <begin position="1"/>
        <end position="10"/>
    </location>
</feature>
<name>A0AAE1E5I7_9GAST</name>
<evidence type="ECO:0000313" key="3">
    <source>
        <dbReference type="Proteomes" id="UP001283361"/>
    </source>
</evidence>
<dbReference type="AlphaFoldDB" id="A0AAE1E5I7"/>
<comment type="caution">
    <text evidence="2">The sequence shown here is derived from an EMBL/GenBank/DDBJ whole genome shotgun (WGS) entry which is preliminary data.</text>
</comment>